<feature type="transmembrane region" description="Helical" evidence="1">
    <location>
        <begin position="253"/>
        <end position="275"/>
    </location>
</feature>
<dbReference type="OMA" id="KETNFQY"/>
<keyword evidence="1" id="KW-0812">Transmembrane</keyword>
<evidence type="ECO:0000313" key="3">
    <source>
        <dbReference type="EMBL" id="EMF08688.1"/>
    </source>
</evidence>
<evidence type="ECO:0000256" key="1">
    <source>
        <dbReference type="SAM" id="Phobius"/>
    </source>
</evidence>
<sequence>MADSHFELESGEWKDAPTLADEPNTLAAVSTVIRNIVLQAYVRATQSRALSTLIPKSVAKSWEQITPASAPRTTSRTASYDGLRGLACLVVFHFHFLYPYSDSMKHGFGSNAENRYILQLPIICLLLRGRAMVTLFFAISGYVLSYNFLASCREKQWDNAFSRLASLTLRRWLRLFLPATFTMMLVCIGVQLGFYSSARELQFNPLAAGKWEEHPPHFPDLRTQIKDFAGMWWVWSSPFRWDLNYTPYDPHTWTIPVELRCSLILFVFLVGSAGLKQRWRTGLTLLVATYCLFQNRWDVATFIGGALVADLHQAALYREGQKVPPHVDSSAVTTAPPKGSAITTTLKWLLLATSLYVLSFPDNLSKKTPGYRFLRSITPPSYREAHFFWHAFASSFVLWCVQAIPQIRMFLSSPIPQYLGKTSFALYLVHGPLLHSIGFNLQPKIWEVTGSDTMVPWCAGLFVGWLVMFPLSMMTAYVFYRFVDIPLVRLARYIESLARDDTAFRKPRAEDEKGPSAQT</sequence>
<feature type="domain" description="Acyltransferase 3" evidence="2">
    <location>
        <begin position="79"/>
        <end position="473"/>
    </location>
</feature>
<reference evidence="3 4" key="1">
    <citation type="journal article" date="2012" name="PLoS Pathog.">
        <title>Diverse lifestyles and strategies of plant pathogenesis encoded in the genomes of eighteen Dothideomycetes fungi.</title>
        <authorList>
            <person name="Ohm R.A."/>
            <person name="Feau N."/>
            <person name="Henrissat B."/>
            <person name="Schoch C.L."/>
            <person name="Horwitz B.A."/>
            <person name="Barry K.W."/>
            <person name="Condon B.J."/>
            <person name="Copeland A.C."/>
            <person name="Dhillon B."/>
            <person name="Glaser F."/>
            <person name="Hesse C.N."/>
            <person name="Kosti I."/>
            <person name="LaButti K."/>
            <person name="Lindquist E.A."/>
            <person name="Lucas S."/>
            <person name="Salamov A.A."/>
            <person name="Bradshaw R.E."/>
            <person name="Ciuffetti L."/>
            <person name="Hamelin R.C."/>
            <person name="Kema G.H.J."/>
            <person name="Lawrence C."/>
            <person name="Scott J.A."/>
            <person name="Spatafora J.W."/>
            <person name="Turgeon B.G."/>
            <person name="de Wit P.J.G.M."/>
            <person name="Zhong S."/>
            <person name="Goodwin S.B."/>
            <person name="Grigoriev I.V."/>
        </authorList>
    </citation>
    <scope>NUCLEOTIDE SEQUENCE [LARGE SCALE GENOMIC DNA]</scope>
    <source>
        <strain evidence="3 4">SO2202</strain>
    </source>
</reference>
<evidence type="ECO:0000313" key="4">
    <source>
        <dbReference type="Proteomes" id="UP000016931"/>
    </source>
</evidence>
<dbReference type="AlphaFoldDB" id="M3BRE0"/>
<name>M3BRE0_SPHMS</name>
<dbReference type="HOGENOM" id="CLU_005679_13_5_1"/>
<feature type="transmembrane region" description="Helical" evidence="1">
    <location>
        <begin position="454"/>
        <end position="480"/>
    </location>
</feature>
<dbReference type="GO" id="GO:0016747">
    <property type="term" value="F:acyltransferase activity, transferring groups other than amino-acyl groups"/>
    <property type="evidence" value="ECO:0007669"/>
    <property type="project" value="InterPro"/>
</dbReference>
<dbReference type="STRING" id="692275.M3BRE0"/>
<dbReference type="OrthoDB" id="5819582at2759"/>
<organism evidence="3 4">
    <name type="scientific">Sphaerulina musiva (strain SO2202)</name>
    <name type="common">Poplar stem canker fungus</name>
    <name type="synonym">Septoria musiva</name>
    <dbReference type="NCBI Taxonomy" id="692275"/>
    <lineage>
        <taxon>Eukaryota</taxon>
        <taxon>Fungi</taxon>
        <taxon>Dikarya</taxon>
        <taxon>Ascomycota</taxon>
        <taxon>Pezizomycotina</taxon>
        <taxon>Dothideomycetes</taxon>
        <taxon>Dothideomycetidae</taxon>
        <taxon>Mycosphaerellales</taxon>
        <taxon>Mycosphaerellaceae</taxon>
        <taxon>Sphaerulina</taxon>
    </lineage>
</organism>
<feature type="transmembrane region" description="Helical" evidence="1">
    <location>
        <begin position="385"/>
        <end position="404"/>
    </location>
</feature>
<evidence type="ECO:0000259" key="2">
    <source>
        <dbReference type="Pfam" id="PF01757"/>
    </source>
</evidence>
<dbReference type="RefSeq" id="XP_016756809.1">
    <property type="nucleotide sequence ID" value="XM_016908226.1"/>
</dbReference>
<dbReference type="Proteomes" id="UP000016931">
    <property type="component" value="Unassembled WGS sequence"/>
</dbReference>
<proteinExistence type="predicted"/>
<dbReference type="PANTHER" id="PTHR23028:SF134">
    <property type="entry name" value="PUTATIVE (AFU_ORTHOLOGUE AFUA_4G08520)-RELATED"/>
    <property type="match status" value="1"/>
</dbReference>
<keyword evidence="4" id="KW-1185">Reference proteome</keyword>
<dbReference type="InterPro" id="IPR002656">
    <property type="entry name" value="Acyl_transf_3_dom"/>
</dbReference>
<accession>M3BRE0</accession>
<protein>
    <recommendedName>
        <fullName evidence="2">Acyltransferase 3 domain-containing protein</fullName>
    </recommendedName>
</protein>
<keyword evidence="1" id="KW-1133">Transmembrane helix</keyword>
<feature type="transmembrane region" description="Helical" evidence="1">
    <location>
        <begin position="120"/>
        <end position="144"/>
    </location>
</feature>
<dbReference type="GeneID" id="27905363"/>
<dbReference type="PANTHER" id="PTHR23028">
    <property type="entry name" value="ACETYLTRANSFERASE"/>
    <property type="match status" value="1"/>
</dbReference>
<keyword evidence="1" id="KW-0472">Membrane</keyword>
<feature type="transmembrane region" description="Helical" evidence="1">
    <location>
        <begin position="172"/>
        <end position="195"/>
    </location>
</feature>
<gene>
    <name evidence="3" type="ORF">SEPMUDRAFT_166385</name>
</gene>
<dbReference type="EMBL" id="KB456270">
    <property type="protein sequence ID" value="EMF08688.1"/>
    <property type="molecule type" value="Genomic_DNA"/>
</dbReference>
<dbReference type="InterPro" id="IPR050879">
    <property type="entry name" value="Acyltransferase_3"/>
</dbReference>
<dbReference type="eggNOG" id="ENOG502RYMZ">
    <property type="taxonomic scope" value="Eukaryota"/>
</dbReference>
<dbReference type="Pfam" id="PF01757">
    <property type="entry name" value="Acyl_transf_3"/>
    <property type="match status" value="1"/>
</dbReference>